<organism evidence="1">
    <name type="scientific">marine sediment metagenome</name>
    <dbReference type="NCBI Taxonomy" id="412755"/>
    <lineage>
        <taxon>unclassified sequences</taxon>
        <taxon>metagenomes</taxon>
        <taxon>ecological metagenomes</taxon>
    </lineage>
</organism>
<accession>X0S8X6</accession>
<gene>
    <name evidence="1" type="ORF">S01H1_13639</name>
</gene>
<dbReference type="AlphaFoldDB" id="X0S8X6"/>
<reference evidence="1" key="1">
    <citation type="journal article" date="2014" name="Front. Microbiol.">
        <title>High frequency of phylogenetically diverse reductive dehalogenase-homologous genes in deep subseafloor sedimentary metagenomes.</title>
        <authorList>
            <person name="Kawai M."/>
            <person name="Futagami T."/>
            <person name="Toyoda A."/>
            <person name="Takaki Y."/>
            <person name="Nishi S."/>
            <person name="Hori S."/>
            <person name="Arai W."/>
            <person name="Tsubouchi T."/>
            <person name="Morono Y."/>
            <person name="Uchiyama I."/>
            <person name="Ito T."/>
            <person name="Fujiyama A."/>
            <person name="Inagaki F."/>
            <person name="Takami H."/>
        </authorList>
    </citation>
    <scope>NUCLEOTIDE SEQUENCE</scope>
    <source>
        <strain evidence="1">Expedition CK06-06</strain>
    </source>
</reference>
<proteinExistence type="predicted"/>
<evidence type="ECO:0008006" key="2">
    <source>
        <dbReference type="Google" id="ProtNLM"/>
    </source>
</evidence>
<comment type="caution">
    <text evidence="1">The sequence shown here is derived from an EMBL/GenBank/DDBJ whole genome shotgun (WGS) entry which is preliminary data.</text>
</comment>
<feature type="non-terminal residue" evidence="1">
    <location>
        <position position="1"/>
    </location>
</feature>
<evidence type="ECO:0000313" key="1">
    <source>
        <dbReference type="EMBL" id="GAF77473.1"/>
    </source>
</evidence>
<dbReference type="EMBL" id="BARS01007044">
    <property type="protein sequence ID" value="GAF77473.1"/>
    <property type="molecule type" value="Genomic_DNA"/>
</dbReference>
<protein>
    <recommendedName>
        <fullName evidence="2">Dockerin domain-containing protein</fullName>
    </recommendedName>
</protein>
<name>X0S8X6_9ZZZZ</name>
<sequence>PIGLEPFPNGGRGNMGAYGGTAEASKSYFGEPLCETIVAGDINGDCKVNFLDFRLMALHWLCDENR</sequence>